<keyword evidence="1" id="KW-0547">Nucleotide-binding</keyword>
<keyword evidence="4" id="KW-0934">Plastid</keyword>
<dbReference type="InterPro" id="IPR027417">
    <property type="entry name" value="P-loop_NTPase"/>
</dbReference>
<dbReference type="GO" id="GO:0005524">
    <property type="term" value="F:ATP binding"/>
    <property type="evidence" value="ECO:0007669"/>
    <property type="project" value="UniProtKB-KW"/>
</dbReference>
<dbReference type="InterPro" id="IPR050130">
    <property type="entry name" value="ClpA_ClpB"/>
</dbReference>
<accession>A0A0U1V1M3</accession>
<dbReference type="Pfam" id="PF10431">
    <property type="entry name" value="ClpB_D2-small"/>
    <property type="match status" value="1"/>
</dbReference>
<keyword evidence="4" id="KW-0150">Chloroplast</keyword>
<dbReference type="InterPro" id="IPR019489">
    <property type="entry name" value="Clp_ATPase_C"/>
</dbReference>
<evidence type="ECO:0000256" key="2">
    <source>
        <dbReference type="ARBA" id="ARBA00022840"/>
    </source>
</evidence>
<gene>
    <name evidence="4" type="primary">clpC</name>
</gene>
<feature type="non-terminal residue" evidence="4">
    <location>
        <position position="1"/>
    </location>
</feature>
<evidence type="ECO:0000259" key="3">
    <source>
        <dbReference type="SMART" id="SM01086"/>
    </source>
</evidence>
<dbReference type="GO" id="GO:0016887">
    <property type="term" value="F:ATP hydrolysis activity"/>
    <property type="evidence" value="ECO:0007669"/>
    <property type="project" value="TreeGrafter"/>
</dbReference>
<keyword evidence="4" id="KW-0645">Protease</keyword>
<keyword evidence="2" id="KW-0067">ATP-binding</keyword>
<name>A0A0U1V1M3_KARMI</name>
<dbReference type="EMBL" id="KM065580">
    <property type="protein sequence ID" value="AIG99455.1"/>
    <property type="molecule type" value="Transcribed_RNA"/>
</dbReference>
<dbReference type="GO" id="GO:0006508">
    <property type="term" value="P:proteolysis"/>
    <property type="evidence" value="ECO:0007669"/>
    <property type="project" value="UniProtKB-KW"/>
</dbReference>
<dbReference type="PANTHER" id="PTHR11638:SF18">
    <property type="entry name" value="HEAT SHOCK PROTEIN 104"/>
    <property type="match status" value="1"/>
</dbReference>
<dbReference type="GO" id="GO:0005737">
    <property type="term" value="C:cytoplasm"/>
    <property type="evidence" value="ECO:0007669"/>
    <property type="project" value="TreeGrafter"/>
</dbReference>
<dbReference type="SUPFAM" id="SSF52540">
    <property type="entry name" value="P-loop containing nucleoside triphosphate hydrolases"/>
    <property type="match status" value="1"/>
</dbReference>
<feature type="non-terminal residue" evidence="4">
    <location>
        <position position="121"/>
    </location>
</feature>
<sequence>RYLINDEVREQQNVNKLHGSSTPYEIMKDAVLSELGTIFRPELLNRLDETIVFRKLTKRETRKITEIFLKDVAKRLKKSKNIELIFTKRLKSFLLDVGHNPKYGARPMRRAITRYVEDPLA</sequence>
<reference evidence="4" key="1">
    <citation type="journal article" date="2016" name="Plant Mol. Biol.">
        <title>Diversity of transcripts and transcript processing forms in plastids of the dinoflagellate alga Karenia mikimotoi.</title>
        <authorList>
            <person name="Dorrell R.G."/>
            <person name="Hinksman G.A."/>
            <person name="Howe C.J."/>
        </authorList>
    </citation>
    <scope>NUCLEOTIDE SEQUENCE</scope>
    <source>
        <strain evidence="4">RCC1513</strain>
    </source>
</reference>
<dbReference type="Gene3D" id="1.10.8.60">
    <property type="match status" value="1"/>
</dbReference>
<evidence type="ECO:0000256" key="1">
    <source>
        <dbReference type="ARBA" id="ARBA00022741"/>
    </source>
</evidence>
<feature type="domain" description="Clp ATPase C-terminal" evidence="3">
    <location>
        <begin position="56"/>
        <end position="121"/>
    </location>
</feature>
<dbReference type="PANTHER" id="PTHR11638">
    <property type="entry name" value="ATP-DEPENDENT CLP PROTEASE"/>
    <property type="match status" value="1"/>
</dbReference>
<dbReference type="GO" id="GO:0034605">
    <property type="term" value="P:cellular response to heat"/>
    <property type="evidence" value="ECO:0007669"/>
    <property type="project" value="TreeGrafter"/>
</dbReference>
<dbReference type="AlphaFoldDB" id="A0A0U1V1M3"/>
<dbReference type="EC" id="3.4.21.92" evidence="4"/>
<proteinExistence type="predicted"/>
<dbReference type="GO" id="GO:0004252">
    <property type="term" value="F:serine-type endopeptidase activity"/>
    <property type="evidence" value="ECO:0007669"/>
    <property type="project" value="UniProtKB-EC"/>
</dbReference>
<keyword evidence="4" id="KW-0378">Hydrolase</keyword>
<organism evidence="4">
    <name type="scientific">Karenia mikimotoi</name>
    <name type="common">Red tide dinoflagellate</name>
    <name type="synonym">Gymnodinium mikimotoi</name>
    <dbReference type="NCBI Taxonomy" id="225107"/>
    <lineage>
        <taxon>Eukaryota</taxon>
        <taxon>Sar</taxon>
        <taxon>Alveolata</taxon>
        <taxon>Dinophyceae</taxon>
        <taxon>Gymnodiniales</taxon>
        <taxon>Kareniaceae</taxon>
        <taxon>Karenia</taxon>
    </lineage>
</organism>
<geneLocation type="chloroplast" evidence="4"/>
<protein>
    <submittedName>
        <fullName evidence="4">Clp protease ATP binding subunit 5</fullName>
        <ecNumber evidence="4">3.4.21.92</ecNumber>
    </submittedName>
</protein>
<dbReference type="SMART" id="SM01086">
    <property type="entry name" value="ClpB_D2-small"/>
    <property type="match status" value="1"/>
</dbReference>
<evidence type="ECO:0000313" key="4">
    <source>
        <dbReference type="EMBL" id="AIG99455.1"/>
    </source>
</evidence>